<keyword evidence="3" id="KW-1185">Reference proteome</keyword>
<name>A0ABS9UPJ4_9BACT</name>
<keyword evidence="1" id="KW-0472">Membrane</keyword>
<protein>
    <submittedName>
        <fullName evidence="2">Uncharacterized protein</fullName>
    </submittedName>
</protein>
<evidence type="ECO:0000256" key="1">
    <source>
        <dbReference type="SAM" id="Phobius"/>
    </source>
</evidence>
<evidence type="ECO:0000313" key="2">
    <source>
        <dbReference type="EMBL" id="MCH7398355.1"/>
    </source>
</evidence>
<organism evidence="2 3">
    <name type="scientific">Belliella calami</name>
    <dbReference type="NCBI Taxonomy" id="2923436"/>
    <lineage>
        <taxon>Bacteria</taxon>
        <taxon>Pseudomonadati</taxon>
        <taxon>Bacteroidota</taxon>
        <taxon>Cytophagia</taxon>
        <taxon>Cytophagales</taxon>
        <taxon>Cyclobacteriaceae</taxon>
        <taxon>Belliella</taxon>
    </lineage>
</organism>
<dbReference type="RefSeq" id="WP_241274869.1">
    <property type="nucleotide sequence ID" value="NZ_JAKZGS010000007.1"/>
</dbReference>
<proteinExistence type="predicted"/>
<comment type="caution">
    <text evidence="2">The sequence shown here is derived from an EMBL/GenBank/DDBJ whole genome shotgun (WGS) entry which is preliminary data.</text>
</comment>
<gene>
    <name evidence="2" type="ORF">MM236_10160</name>
</gene>
<feature type="transmembrane region" description="Helical" evidence="1">
    <location>
        <begin position="46"/>
        <end position="67"/>
    </location>
</feature>
<keyword evidence="1" id="KW-1133">Transmembrane helix</keyword>
<dbReference type="Proteomes" id="UP001165488">
    <property type="component" value="Unassembled WGS sequence"/>
</dbReference>
<accession>A0ABS9UPJ4</accession>
<feature type="transmembrane region" description="Helical" evidence="1">
    <location>
        <begin position="6"/>
        <end position="39"/>
    </location>
</feature>
<reference evidence="2" key="1">
    <citation type="submission" date="2022-03" db="EMBL/GenBank/DDBJ databases">
        <title>De novo assembled genomes of Belliella spp. (Cyclobacteriaceae) strains.</title>
        <authorList>
            <person name="Szabo A."/>
            <person name="Korponai K."/>
            <person name="Felfoldi T."/>
        </authorList>
    </citation>
    <scope>NUCLEOTIDE SEQUENCE</scope>
    <source>
        <strain evidence="2">DSM 107340</strain>
    </source>
</reference>
<sequence length="125" mass="13747">MIRFIALLIFSTLFLLILGPFFPYPIMMVGIFVLAYLVGGNGITSFLAGGLSFGFVWFFMAVYISLASNSTLPSKMAELMGVENSNLLWLATAILGFLLGAFSALSGSLLRNILKKKRDEGIYRF</sequence>
<evidence type="ECO:0000313" key="3">
    <source>
        <dbReference type="Proteomes" id="UP001165488"/>
    </source>
</evidence>
<dbReference type="EMBL" id="JAKZGS010000007">
    <property type="protein sequence ID" value="MCH7398355.1"/>
    <property type="molecule type" value="Genomic_DNA"/>
</dbReference>
<keyword evidence="1" id="KW-0812">Transmembrane</keyword>
<feature type="transmembrane region" description="Helical" evidence="1">
    <location>
        <begin position="87"/>
        <end position="110"/>
    </location>
</feature>